<evidence type="ECO:0000313" key="3">
    <source>
        <dbReference type="EMBL" id="KAF3562550.1"/>
    </source>
</evidence>
<comment type="caution">
    <text evidence="2">The sequence shown here is derived from an EMBL/GenBank/DDBJ whole genome shotgun (WGS) entry which is preliminary data.</text>
</comment>
<sequence length="56" mass="5974">MVVTSDGGGRDERCGGGCGGCDERQYQKEGGREASIDLPYSLRLSSFSDSTRSVQI</sequence>
<reference evidence="2" key="1">
    <citation type="submission" date="2019-12" db="EMBL/GenBank/DDBJ databases">
        <authorList>
            <person name="Studholme D.J."/>
            <person name="Sarris P."/>
        </authorList>
    </citation>
    <scope>NUCLEOTIDE SEQUENCE</scope>
    <source>
        <strain evidence="2">PFS-1207/04</strain>
        <tissue evidence="2">Leaf</tissue>
    </source>
</reference>
<evidence type="ECO:0000313" key="4">
    <source>
        <dbReference type="Proteomes" id="UP000266723"/>
    </source>
</evidence>
<keyword evidence="4" id="KW-1185">Reference proteome</keyword>
<reference evidence="2 4" key="2">
    <citation type="journal article" date="2020" name="BMC Genomics">
        <title>Intraspecific diversification of the crop wild relative Brassica cretica Lam. using demographic model selection.</title>
        <authorList>
            <person name="Kioukis A."/>
            <person name="Michalopoulou V.A."/>
            <person name="Briers L."/>
            <person name="Pirintsos S."/>
            <person name="Studholme D.J."/>
            <person name="Pavlidis P."/>
            <person name="Sarris P.F."/>
        </authorList>
    </citation>
    <scope>NUCLEOTIDE SEQUENCE [LARGE SCALE GENOMIC DNA]</scope>
    <source>
        <strain evidence="4">cv. PFS-1207/04</strain>
        <strain evidence="2">PFS-1207/04</strain>
    </source>
</reference>
<dbReference type="EMBL" id="QGKV02000759">
    <property type="protein sequence ID" value="KAF3562550.1"/>
    <property type="molecule type" value="Genomic_DNA"/>
</dbReference>
<name>A0ABQ7CNB9_BRACR</name>
<dbReference type="Proteomes" id="UP000266723">
    <property type="component" value="Unassembled WGS sequence"/>
</dbReference>
<evidence type="ECO:0000313" key="2">
    <source>
        <dbReference type="EMBL" id="KAF3560853.1"/>
    </source>
</evidence>
<dbReference type="EMBL" id="QGKV02000759">
    <property type="protein sequence ID" value="KAF3560853.1"/>
    <property type="molecule type" value="Genomic_DNA"/>
</dbReference>
<organism evidence="2 4">
    <name type="scientific">Brassica cretica</name>
    <name type="common">Mustard</name>
    <dbReference type="NCBI Taxonomy" id="69181"/>
    <lineage>
        <taxon>Eukaryota</taxon>
        <taxon>Viridiplantae</taxon>
        <taxon>Streptophyta</taxon>
        <taxon>Embryophyta</taxon>
        <taxon>Tracheophyta</taxon>
        <taxon>Spermatophyta</taxon>
        <taxon>Magnoliopsida</taxon>
        <taxon>eudicotyledons</taxon>
        <taxon>Gunneridae</taxon>
        <taxon>Pentapetalae</taxon>
        <taxon>rosids</taxon>
        <taxon>malvids</taxon>
        <taxon>Brassicales</taxon>
        <taxon>Brassicaceae</taxon>
        <taxon>Brassiceae</taxon>
        <taxon>Brassica</taxon>
    </lineage>
</organism>
<proteinExistence type="predicted"/>
<evidence type="ECO:0000313" key="1">
    <source>
        <dbReference type="EMBL" id="KAF3560852.1"/>
    </source>
</evidence>
<gene>
    <name evidence="2" type="ORF">DY000_02015838</name>
    <name evidence="1" type="ORF">DY000_02015839</name>
    <name evidence="3" type="ORF">DY000_02015840</name>
</gene>
<dbReference type="EMBL" id="QGKV02000759">
    <property type="protein sequence ID" value="KAF3560852.1"/>
    <property type="molecule type" value="Genomic_DNA"/>
</dbReference>
<protein>
    <submittedName>
        <fullName evidence="2">Uncharacterized protein</fullName>
    </submittedName>
</protein>
<accession>A0ABQ7CNB9</accession>